<feature type="transmembrane region" description="Helical" evidence="1">
    <location>
        <begin position="87"/>
        <end position="107"/>
    </location>
</feature>
<evidence type="ECO:0000313" key="3">
    <source>
        <dbReference type="Proteomes" id="UP000261212"/>
    </source>
</evidence>
<organism evidence="2 3">
    <name type="scientific">Anaerofustis stercorihominis</name>
    <dbReference type="NCBI Taxonomy" id="214853"/>
    <lineage>
        <taxon>Bacteria</taxon>
        <taxon>Bacillati</taxon>
        <taxon>Bacillota</taxon>
        <taxon>Clostridia</taxon>
        <taxon>Eubacteriales</taxon>
        <taxon>Eubacteriaceae</taxon>
        <taxon>Anaerofustis</taxon>
    </lineage>
</organism>
<proteinExistence type="predicted"/>
<protein>
    <submittedName>
        <fullName evidence="2">Transporter</fullName>
    </submittedName>
</protein>
<reference evidence="2 3" key="1">
    <citation type="submission" date="2018-08" db="EMBL/GenBank/DDBJ databases">
        <title>A genome reference for cultivated species of the human gut microbiota.</title>
        <authorList>
            <person name="Zou Y."/>
            <person name="Xue W."/>
            <person name="Luo G."/>
        </authorList>
    </citation>
    <scope>NUCLEOTIDE SEQUENCE [LARGE SCALE GENOMIC DNA]</scope>
    <source>
        <strain evidence="2 3">AM25-6</strain>
    </source>
</reference>
<keyword evidence="1" id="KW-1133">Transmembrane helix</keyword>
<accession>A0A3E3DVP0</accession>
<feature type="transmembrane region" description="Helical" evidence="1">
    <location>
        <begin position="49"/>
        <end position="75"/>
    </location>
</feature>
<feature type="transmembrane region" description="Helical" evidence="1">
    <location>
        <begin position="6"/>
        <end position="28"/>
    </location>
</feature>
<dbReference type="AlphaFoldDB" id="A0A3E3DVP0"/>
<comment type="caution">
    <text evidence="2">The sequence shown here is derived from an EMBL/GenBank/DDBJ whole genome shotgun (WGS) entry which is preliminary data.</text>
</comment>
<dbReference type="RefSeq" id="WP_007049715.1">
    <property type="nucleotide sequence ID" value="NZ_CABKNJ010000002.1"/>
</dbReference>
<keyword evidence="1" id="KW-0812">Transmembrane</keyword>
<evidence type="ECO:0000313" key="2">
    <source>
        <dbReference type="EMBL" id="RGD73354.1"/>
    </source>
</evidence>
<keyword evidence="1" id="KW-0472">Membrane</keyword>
<name>A0A3E3DVP0_9FIRM</name>
<sequence length="112" mass="12564">MNILFNLSLAISVGIIIGFIGGGIKSIIKKSYTKEKIDATKRLLDKISNILKYIVLFLLAQGLIWCTYFLILSIIDPSSSEYANNVSELIVAVLTVISIIFAFFEFLRRTDK</sequence>
<evidence type="ECO:0000256" key="1">
    <source>
        <dbReference type="SAM" id="Phobius"/>
    </source>
</evidence>
<dbReference type="EMBL" id="QUSM01000006">
    <property type="protein sequence ID" value="RGD73354.1"/>
    <property type="molecule type" value="Genomic_DNA"/>
</dbReference>
<dbReference type="GeneID" id="98000077"/>
<gene>
    <name evidence="2" type="ORF">DW687_09960</name>
</gene>
<dbReference type="Proteomes" id="UP000261212">
    <property type="component" value="Unassembled WGS sequence"/>
</dbReference>